<comment type="caution">
    <text evidence="2">The sequence shown here is derived from an EMBL/GenBank/DDBJ whole genome shotgun (WGS) entry which is preliminary data.</text>
</comment>
<dbReference type="Proteomes" id="UP001372338">
    <property type="component" value="Unassembled WGS sequence"/>
</dbReference>
<dbReference type="InterPro" id="IPR008480">
    <property type="entry name" value="DUF761_pln"/>
</dbReference>
<evidence type="ECO:0000313" key="3">
    <source>
        <dbReference type="Proteomes" id="UP001372338"/>
    </source>
</evidence>
<accession>A0AAN9EBL6</accession>
<organism evidence="2 3">
    <name type="scientific">Crotalaria pallida</name>
    <name type="common">Smooth rattlebox</name>
    <name type="synonym">Crotalaria striata</name>
    <dbReference type="NCBI Taxonomy" id="3830"/>
    <lineage>
        <taxon>Eukaryota</taxon>
        <taxon>Viridiplantae</taxon>
        <taxon>Streptophyta</taxon>
        <taxon>Embryophyta</taxon>
        <taxon>Tracheophyta</taxon>
        <taxon>Spermatophyta</taxon>
        <taxon>Magnoliopsida</taxon>
        <taxon>eudicotyledons</taxon>
        <taxon>Gunneridae</taxon>
        <taxon>Pentapetalae</taxon>
        <taxon>rosids</taxon>
        <taxon>fabids</taxon>
        <taxon>Fabales</taxon>
        <taxon>Fabaceae</taxon>
        <taxon>Papilionoideae</taxon>
        <taxon>50 kb inversion clade</taxon>
        <taxon>genistoids sensu lato</taxon>
        <taxon>core genistoids</taxon>
        <taxon>Crotalarieae</taxon>
        <taxon>Crotalaria</taxon>
    </lineage>
</organism>
<name>A0AAN9EBL6_CROPI</name>
<gene>
    <name evidence="2" type="ORF">RIF29_41982</name>
</gene>
<evidence type="ECO:0000256" key="1">
    <source>
        <dbReference type="SAM" id="MobiDB-lite"/>
    </source>
</evidence>
<dbReference type="AlphaFoldDB" id="A0AAN9EBL6"/>
<proteinExistence type="predicted"/>
<feature type="region of interest" description="Disordered" evidence="1">
    <location>
        <begin position="1"/>
        <end position="26"/>
    </location>
</feature>
<sequence length="69" mass="7953">MDNRNGFSGTGLNKGSSSENSNRKKLLISRGIAMQDEKEDVNRMAESFIKNFRKQMKIEREKSFKGLRI</sequence>
<keyword evidence="3" id="KW-1185">Reference proteome</keyword>
<protein>
    <submittedName>
        <fullName evidence="2">Uncharacterized protein</fullName>
    </submittedName>
</protein>
<evidence type="ECO:0000313" key="2">
    <source>
        <dbReference type="EMBL" id="KAK7247105.1"/>
    </source>
</evidence>
<dbReference type="EMBL" id="JAYWIO010000008">
    <property type="protein sequence ID" value="KAK7247105.1"/>
    <property type="molecule type" value="Genomic_DNA"/>
</dbReference>
<feature type="compositionally biased region" description="Polar residues" evidence="1">
    <location>
        <begin position="1"/>
        <end position="20"/>
    </location>
</feature>
<reference evidence="2 3" key="1">
    <citation type="submission" date="2024-01" db="EMBL/GenBank/DDBJ databases">
        <title>The genomes of 5 underutilized Papilionoideae crops provide insights into root nodulation and disease resistanc.</title>
        <authorList>
            <person name="Yuan L."/>
        </authorList>
    </citation>
    <scope>NUCLEOTIDE SEQUENCE [LARGE SCALE GENOMIC DNA]</scope>
    <source>
        <strain evidence="2">ZHUSHIDOU_FW_LH</strain>
        <tissue evidence="2">Leaf</tissue>
    </source>
</reference>
<dbReference type="Pfam" id="PF05553">
    <property type="entry name" value="DUF761"/>
    <property type="match status" value="1"/>
</dbReference>